<keyword evidence="2" id="KW-1133">Transmembrane helix</keyword>
<dbReference type="GO" id="GO:0006614">
    <property type="term" value="P:SRP-dependent cotranslational protein targeting to membrane"/>
    <property type="evidence" value="ECO:0007669"/>
    <property type="project" value="InterPro"/>
</dbReference>
<organism evidence="3 4">
    <name type="scientific">Polarella glacialis</name>
    <name type="common">Dinoflagellate</name>
    <dbReference type="NCBI Taxonomy" id="89957"/>
    <lineage>
        <taxon>Eukaryota</taxon>
        <taxon>Sar</taxon>
        <taxon>Alveolata</taxon>
        <taxon>Dinophyceae</taxon>
        <taxon>Suessiales</taxon>
        <taxon>Suessiaceae</taxon>
        <taxon>Polarella</taxon>
    </lineage>
</organism>
<evidence type="ECO:0000313" key="4">
    <source>
        <dbReference type="Proteomes" id="UP000654075"/>
    </source>
</evidence>
<feature type="region of interest" description="Disordered" evidence="1">
    <location>
        <begin position="162"/>
        <end position="188"/>
    </location>
</feature>
<evidence type="ECO:0000256" key="1">
    <source>
        <dbReference type="SAM" id="MobiDB-lite"/>
    </source>
</evidence>
<keyword evidence="4" id="KW-1185">Reference proteome</keyword>
<gene>
    <name evidence="3" type="ORF">PGLA1383_LOCUS19389</name>
</gene>
<proteinExistence type="predicted"/>
<dbReference type="EMBL" id="CAJNNV010012789">
    <property type="protein sequence ID" value="CAE8601094.1"/>
    <property type="molecule type" value="Genomic_DNA"/>
</dbReference>
<dbReference type="AlphaFoldDB" id="A0A813ERF8"/>
<keyword evidence="2" id="KW-0812">Transmembrane</keyword>
<feature type="transmembrane region" description="Helical" evidence="2">
    <location>
        <begin position="317"/>
        <end position="340"/>
    </location>
</feature>
<keyword evidence="2" id="KW-0472">Membrane</keyword>
<feature type="transmembrane region" description="Helical" evidence="2">
    <location>
        <begin position="286"/>
        <end position="311"/>
    </location>
</feature>
<dbReference type="InterPro" id="IPR036891">
    <property type="entry name" value="Signal_recog_part_SRP54_M_sf"/>
</dbReference>
<dbReference type="Gene3D" id="1.10.260.30">
    <property type="entry name" value="Signal recognition particle, SRP54 subunit, M-domain"/>
    <property type="match status" value="1"/>
</dbReference>
<evidence type="ECO:0000256" key="2">
    <source>
        <dbReference type="SAM" id="Phobius"/>
    </source>
</evidence>
<evidence type="ECO:0000313" key="3">
    <source>
        <dbReference type="EMBL" id="CAE8601094.1"/>
    </source>
</evidence>
<dbReference type="Proteomes" id="UP000654075">
    <property type="component" value="Unassembled WGS sequence"/>
</dbReference>
<sequence length="341" mass="37384">MAALQGDTAEAQVFGIELDEKPEDITARIVRGEMHFEDFYGVALAMSTGEEEAGPLAAVPKGYKEIILAMTSEERTRPSLFQGGGPDVAERITRIARAADFAEATVTVFVTDFGSLQKFFAKIATGGAKKKLAGQLMEESVQSAAVTLNEKTRKERRLLENKSPLLKEAGAKQRAEKRKAARNPEEEGFGDVHISISNVNNSNHHNQSNNASHTTRTTHTTITMIAITTDMELTTTATTTRTTTTTATTVTHTTFFNQPCVADRGSSMARPIQQASNPQLRWSKQLLFVIVTVGWLLLFPLLIVTVGWLLFVTIGWLLLFPLLLLVVVCYCWLVGCLLLIG</sequence>
<comment type="caution">
    <text evidence="3">The sequence shown here is derived from an EMBL/GenBank/DDBJ whole genome shotgun (WGS) entry which is preliminary data.</text>
</comment>
<dbReference type="GO" id="GO:0008312">
    <property type="term" value="F:7S RNA binding"/>
    <property type="evidence" value="ECO:0007669"/>
    <property type="project" value="InterPro"/>
</dbReference>
<name>A0A813ERF8_POLGL</name>
<protein>
    <submittedName>
        <fullName evidence="3">Uncharacterized protein</fullName>
    </submittedName>
</protein>
<reference evidence="3" key="1">
    <citation type="submission" date="2021-02" db="EMBL/GenBank/DDBJ databases">
        <authorList>
            <person name="Dougan E. K."/>
            <person name="Rhodes N."/>
            <person name="Thang M."/>
            <person name="Chan C."/>
        </authorList>
    </citation>
    <scope>NUCLEOTIDE SEQUENCE</scope>
</reference>
<dbReference type="GO" id="GO:0048500">
    <property type="term" value="C:signal recognition particle"/>
    <property type="evidence" value="ECO:0007669"/>
    <property type="project" value="InterPro"/>
</dbReference>
<accession>A0A813ERF8</accession>